<reference evidence="3" key="2">
    <citation type="journal article" date="2016" name="Sci. Rep.">
        <title>Dictyocaulus viviparus genome, variome and transcriptome elucidate lungworm biology and support future intervention.</title>
        <authorList>
            <person name="McNulty S.N."/>
            <person name="Strube C."/>
            <person name="Rosa B.A."/>
            <person name="Martin J.C."/>
            <person name="Tyagi R."/>
            <person name="Choi Y.J."/>
            <person name="Wang Q."/>
            <person name="Hallsworth Pepin K."/>
            <person name="Zhang X."/>
            <person name="Ozersky P."/>
            <person name="Wilson R.K."/>
            <person name="Sternberg P.W."/>
            <person name="Gasser R.B."/>
            <person name="Mitreva M."/>
        </authorList>
    </citation>
    <scope>NUCLEOTIDE SEQUENCE [LARGE SCALE GENOMIC DNA]</scope>
    <source>
        <strain evidence="3">HannoverDv2000</strain>
    </source>
</reference>
<accession>A0A0D8XB47</accession>
<dbReference type="InterPro" id="IPR001932">
    <property type="entry name" value="PPM-type_phosphatase-like_dom"/>
</dbReference>
<gene>
    <name evidence="2" type="ORF">DICVIV_13039</name>
</gene>
<protein>
    <recommendedName>
        <fullName evidence="1">PPM-type phosphatase domain-containing protein</fullName>
    </recommendedName>
</protein>
<evidence type="ECO:0000259" key="1">
    <source>
        <dbReference type="Pfam" id="PF00481"/>
    </source>
</evidence>
<dbReference type="AlphaFoldDB" id="A0A0D8XB47"/>
<dbReference type="EMBL" id="KN716936">
    <property type="protein sequence ID" value="KJH40997.1"/>
    <property type="molecule type" value="Genomic_DNA"/>
</dbReference>
<evidence type="ECO:0000313" key="2">
    <source>
        <dbReference type="EMBL" id="KJH40997.1"/>
    </source>
</evidence>
<dbReference type="Proteomes" id="UP000053766">
    <property type="component" value="Unassembled WGS sequence"/>
</dbReference>
<sequence>MTYGSVKYCPYNNLINGVTSNSRQLGYFSLHPIITPRPIEKSMPITREMDYVVIASWAVWEYLSDAHIISILVNSINPQVAAKAIQDSLQACDYNGNSCVMVIRLLKPELSFSSTITDSEQSSSHILIPSMRIRRNKNEKSNQQKVQQNCRLESVGEVIREMEERPTVCEEKGYSSGREPHGRIAACDKVSRSEFTKSFILIVIRVRREKFELNSSFISSSYKNL</sequence>
<organism evidence="2 3">
    <name type="scientific">Dictyocaulus viviparus</name>
    <name type="common">Bovine lungworm</name>
    <dbReference type="NCBI Taxonomy" id="29172"/>
    <lineage>
        <taxon>Eukaryota</taxon>
        <taxon>Metazoa</taxon>
        <taxon>Ecdysozoa</taxon>
        <taxon>Nematoda</taxon>
        <taxon>Chromadorea</taxon>
        <taxon>Rhabditida</taxon>
        <taxon>Rhabditina</taxon>
        <taxon>Rhabditomorpha</taxon>
        <taxon>Strongyloidea</taxon>
        <taxon>Metastrongylidae</taxon>
        <taxon>Dictyocaulus</taxon>
    </lineage>
</organism>
<reference evidence="2 3" key="1">
    <citation type="submission" date="2013-11" db="EMBL/GenBank/DDBJ databases">
        <title>Draft genome of the bovine lungworm Dictyocaulus viviparus.</title>
        <authorList>
            <person name="Mitreva M."/>
        </authorList>
    </citation>
    <scope>NUCLEOTIDE SEQUENCE [LARGE SCALE GENOMIC DNA]</scope>
    <source>
        <strain evidence="2 3">HannoverDv2000</strain>
    </source>
</reference>
<proteinExistence type="predicted"/>
<keyword evidence="3" id="KW-1185">Reference proteome</keyword>
<dbReference type="SUPFAM" id="SSF81606">
    <property type="entry name" value="PP2C-like"/>
    <property type="match status" value="1"/>
</dbReference>
<evidence type="ECO:0000313" key="3">
    <source>
        <dbReference type="Proteomes" id="UP000053766"/>
    </source>
</evidence>
<name>A0A0D8XB47_DICVI</name>
<dbReference type="InterPro" id="IPR036457">
    <property type="entry name" value="PPM-type-like_dom_sf"/>
</dbReference>
<dbReference type="Pfam" id="PF00481">
    <property type="entry name" value="PP2C"/>
    <property type="match status" value="1"/>
</dbReference>
<dbReference type="STRING" id="29172.A0A0D8XB47"/>
<feature type="domain" description="PPM-type phosphatase" evidence="1">
    <location>
        <begin position="12"/>
        <end position="90"/>
    </location>
</feature>
<dbReference type="OrthoDB" id="1394818at2759"/>
<dbReference type="Gene3D" id="3.60.40.10">
    <property type="entry name" value="PPM-type phosphatase domain"/>
    <property type="match status" value="1"/>
</dbReference>